<keyword evidence="2" id="KW-0012">Acyltransferase</keyword>
<evidence type="ECO:0000313" key="5">
    <source>
        <dbReference type="Proteomes" id="UP000441585"/>
    </source>
</evidence>
<dbReference type="PROSITE" id="PS51186">
    <property type="entry name" value="GNAT"/>
    <property type="match status" value="1"/>
</dbReference>
<dbReference type="Pfam" id="PF00583">
    <property type="entry name" value="Acetyltransf_1"/>
    <property type="match status" value="1"/>
</dbReference>
<dbReference type="InterPro" id="IPR000182">
    <property type="entry name" value="GNAT_dom"/>
</dbReference>
<dbReference type="AlphaFoldDB" id="A0A6I2MDQ4"/>
<dbReference type="RefSeq" id="WP_083328133.1">
    <property type="nucleotide sequence ID" value="NZ_CAJGAA010000005.1"/>
</dbReference>
<sequence>MIEVKKADIQHIEGIIKVCSDGYRATYINTHSFEYIERIISEFYNYDRVHKEVLHSNDGWNGYFIALEGEKVVGAIGGGLIDKDKGEVFVLYLDPNRRGEGIGTQLLQVLTELQKSKGATEQWVSVSKGNMKGIPFYEARGFQFEKSKTALIIMKAKTIFLADIAVIYNVRLNKNKRASSFKKLLLFFTKYQH</sequence>
<keyword evidence="5" id="KW-1185">Reference proteome</keyword>
<protein>
    <submittedName>
        <fullName evidence="4">GNAT family N-acetyltransferase</fullName>
    </submittedName>
</protein>
<gene>
    <name evidence="4" type="ORF">GJU41_20940</name>
</gene>
<dbReference type="Proteomes" id="UP000441585">
    <property type="component" value="Unassembled WGS sequence"/>
</dbReference>
<evidence type="ECO:0000259" key="3">
    <source>
        <dbReference type="PROSITE" id="PS51186"/>
    </source>
</evidence>
<evidence type="ECO:0000256" key="2">
    <source>
        <dbReference type="ARBA" id="ARBA00023315"/>
    </source>
</evidence>
<evidence type="ECO:0000256" key="1">
    <source>
        <dbReference type="ARBA" id="ARBA00022679"/>
    </source>
</evidence>
<proteinExistence type="predicted"/>
<dbReference type="CDD" id="cd04301">
    <property type="entry name" value="NAT_SF"/>
    <property type="match status" value="1"/>
</dbReference>
<organism evidence="4 5">
    <name type="scientific">Metabacillus idriensis</name>
    <dbReference type="NCBI Taxonomy" id="324768"/>
    <lineage>
        <taxon>Bacteria</taxon>
        <taxon>Bacillati</taxon>
        <taxon>Bacillota</taxon>
        <taxon>Bacilli</taxon>
        <taxon>Bacillales</taxon>
        <taxon>Bacillaceae</taxon>
        <taxon>Metabacillus</taxon>
    </lineage>
</organism>
<feature type="domain" description="N-acetyltransferase" evidence="3">
    <location>
        <begin position="23"/>
        <end position="173"/>
    </location>
</feature>
<comment type="caution">
    <text evidence="4">The sequence shown here is derived from an EMBL/GenBank/DDBJ whole genome shotgun (WGS) entry which is preliminary data.</text>
</comment>
<evidence type="ECO:0000313" key="4">
    <source>
        <dbReference type="EMBL" id="MRX56430.1"/>
    </source>
</evidence>
<accession>A0A6I2MDQ4</accession>
<dbReference type="PANTHER" id="PTHR43877">
    <property type="entry name" value="AMINOALKYLPHOSPHONATE N-ACETYLTRANSFERASE-RELATED-RELATED"/>
    <property type="match status" value="1"/>
</dbReference>
<keyword evidence="1 4" id="KW-0808">Transferase</keyword>
<dbReference type="GO" id="GO:0016747">
    <property type="term" value="F:acyltransferase activity, transferring groups other than amino-acyl groups"/>
    <property type="evidence" value="ECO:0007669"/>
    <property type="project" value="InterPro"/>
</dbReference>
<name>A0A6I2MDQ4_9BACI</name>
<reference evidence="4 5" key="1">
    <citation type="submission" date="2019-11" db="EMBL/GenBank/DDBJ databases">
        <title>Bacillus idriensis genome.</title>
        <authorList>
            <person name="Konopka E.N."/>
            <person name="Newman J.D."/>
        </authorList>
    </citation>
    <scope>NUCLEOTIDE SEQUENCE [LARGE SCALE GENOMIC DNA]</scope>
    <source>
        <strain evidence="4 5">DSM 19097</strain>
    </source>
</reference>
<dbReference type="InterPro" id="IPR050832">
    <property type="entry name" value="Bact_Acetyltransf"/>
</dbReference>
<dbReference type="EMBL" id="WKKF01000012">
    <property type="protein sequence ID" value="MRX56430.1"/>
    <property type="molecule type" value="Genomic_DNA"/>
</dbReference>
<dbReference type="InterPro" id="IPR016181">
    <property type="entry name" value="Acyl_CoA_acyltransferase"/>
</dbReference>
<dbReference type="Gene3D" id="3.40.630.30">
    <property type="match status" value="1"/>
</dbReference>
<dbReference type="SUPFAM" id="SSF55729">
    <property type="entry name" value="Acyl-CoA N-acyltransferases (Nat)"/>
    <property type="match status" value="1"/>
</dbReference>